<evidence type="ECO:0000256" key="1">
    <source>
        <dbReference type="ARBA" id="ARBA00022553"/>
    </source>
</evidence>
<evidence type="ECO:0000313" key="5">
    <source>
        <dbReference type="EMBL" id="TFB86528.1"/>
    </source>
</evidence>
<dbReference type="SUPFAM" id="SSF52172">
    <property type="entry name" value="CheY-like"/>
    <property type="match status" value="2"/>
</dbReference>
<dbReference type="SMART" id="SM00448">
    <property type="entry name" value="REC"/>
    <property type="match status" value="2"/>
</dbReference>
<dbReference type="CDD" id="cd17548">
    <property type="entry name" value="REC_DivK-like"/>
    <property type="match status" value="1"/>
</dbReference>
<feature type="modified residue" description="4-aspartylphosphate" evidence="2">
    <location>
        <position position="52"/>
    </location>
</feature>
<keyword evidence="1 2" id="KW-0597">Phosphoprotein</keyword>
<dbReference type="RefSeq" id="WP_092449263.1">
    <property type="nucleotide sequence ID" value="NZ_BKAC01000005.1"/>
</dbReference>
<gene>
    <name evidence="5" type="ORF">E3O11_04365</name>
    <name evidence="4" type="ORF">SAMN05216274_10687</name>
</gene>
<feature type="domain" description="Response regulatory" evidence="3">
    <location>
        <begin position="171"/>
        <end position="289"/>
    </location>
</feature>
<dbReference type="Pfam" id="PF00072">
    <property type="entry name" value="Response_reg"/>
    <property type="match status" value="2"/>
</dbReference>
<dbReference type="PANTHER" id="PTHR45339:SF3">
    <property type="entry name" value="HISTIDINE KINASE"/>
    <property type="match status" value="1"/>
</dbReference>
<dbReference type="InterPro" id="IPR001789">
    <property type="entry name" value="Sig_transdc_resp-reg_receiver"/>
</dbReference>
<keyword evidence="6" id="KW-1185">Reference proteome</keyword>
<dbReference type="CDD" id="cd17546">
    <property type="entry name" value="REC_hyHK_CKI1_RcsC-like"/>
    <property type="match status" value="1"/>
</dbReference>
<dbReference type="Proteomes" id="UP000297963">
    <property type="component" value="Unassembled WGS sequence"/>
</dbReference>
<dbReference type="Gene3D" id="3.40.50.2300">
    <property type="match status" value="2"/>
</dbReference>
<reference evidence="5 7" key="2">
    <citation type="submission" date="2019-03" db="EMBL/GenBank/DDBJ databases">
        <title>Genomics of glacier-inhabiting Cryobacterium strains.</title>
        <authorList>
            <person name="Liu Q."/>
            <person name="Xin Y.-H."/>
        </authorList>
    </citation>
    <scope>NUCLEOTIDE SEQUENCE [LARGE SCALE GENOMIC DNA]</scope>
    <source>
        <strain evidence="5 7">Hh34</strain>
    </source>
</reference>
<dbReference type="AlphaFoldDB" id="A0A1I3AEF7"/>
<dbReference type="Proteomes" id="UP000199681">
    <property type="component" value="Unassembled WGS sequence"/>
</dbReference>
<dbReference type="PANTHER" id="PTHR45339">
    <property type="entry name" value="HYBRID SIGNAL TRANSDUCTION HISTIDINE KINASE J"/>
    <property type="match status" value="1"/>
</dbReference>
<evidence type="ECO:0000313" key="6">
    <source>
        <dbReference type="Proteomes" id="UP000199681"/>
    </source>
</evidence>
<dbReference type="STRING" id="995038.SAMN05216274_10687"/>
<dbReference type="PROSITE" id="PS50110">
    <property type="entry name" value="RESPONSE_REGULATORY"/>
    <property type="match status" value="2"/>
</dbReference>
<evidence type="ECO:0000259" key="3">
    <source>
        <dbReference type="PROSITE" id="PS50110"/>
    </source>
</evidence>
<evidence type="ECO:0000313" key="4">
    <source>
        <dbReference type="EMBL" id="SFH48355.1"/>
    </source>
</evidence>
<reference evidence="4 6" key="1">
    <citation type="submission" date="2016-10" db="EMBL/GenBank/DDBJ databases">
        <authorList>
            <person name="Varghese N."/>
            <person name="Submissions S."/>
        </authorList>
    </citation>
    <scope>NUCLEOTIDE SEQUENCE [LARGE SCALE GENOMIC DNA]</scope>
    <source>
        <strain evidence="4 6">GMCC 1.11211</strain>
    </source>
</reference>
<evidence type="ECO:0000256" key="2">
    <source>
        <dbReference type="PROSITE-ProRule" id="PRU00169"/>
    </source>
</evidence>
<comment type="caution">
    <text evidence="2">Lacks conserved residue(s) required for the propagation of feature annotation.</text>
</comment>
<sequence length="301" mass="32818">MARILIIEDNPINMKLAKLLVRRAGYSTLEAVDAESGLSLARVEVPDLVLMDIQLPGMDGFAATTELKNDPVTADIPVIALTAMAMSRDQEKARTAGCDAYITKPLHYQELQDAINWLMPRVDDAVASHEAGSLTRNVLERGNEFEQASTEADASPSPESRAAVRAPGAIRILVAEDNLSNQKLILWQLNLLGYDADVTDNGALAFARWTSGDYDLVITALHLPKMNGYELASAIRAAEPPGTRMPILAMTASAVRGSDADQSRWVGMNEYLMRPLHLAKLRAALVKWLPVESDTEQGQLL</sequence>
<evidence type="ECO:0000313" key="7">
    <source>
        <dbReference type="Proteomes" id="UP000297963"/>
    </source>
</evidence>
<name>A0A1I3AEF7_9MICO</name>
<protein>
    <submittedName>
        <fullName evidence="4 5">Response regulator</fullName>
    </submittedName>
</protein>
<accession>A0A1I3AEF7</accession>
<dbReference type="InterPro" id="IPR011006">
    <property type="entry name" value="CheY-like_superfamily"/>
</dbReference>
<feature type="domain" description="Response regulatory" evidence="3">
    <location>
        <begin position="3"/>
        <end position="119"/>
    </location>
</feature>
<dbReference type="EMBL" id="SOFE01000008">
    <property type="protein sequence ID" value="TFB86528.1"/>
    <property type="molecule type" value="Genomic_DNA"/>
</dbReference>
<dbReference type="EMBL" id="FOPW01000006">
    <property type="protein sequence ID" value="SFH48355.1"/>
    <property type="molecule type" value="Genomic_DNA"/>
</dbReference>
<comment type="caution">
    <text evidence="5">The sequence shown here is derived from an EMBL/GenBank/DDBJ whole genome shotgun (WGS) entry which is preliminary data.</text>
</comment>
<organism evidence="5 7">
    <name type="scientific">Cryobacterium levicorallinum</name>
    <dbReference type="NCBI Taxonomy" id="995038"/>
    <lineage>
        <taxon>Bacteria</taxon>
        <taxon>Bacillati</taxon>
        <taxon>Actinomycetota</taxon>
        <taxon>Actinomycetes</taxon>
        <taxon>Micrococcales</taxon>
        <taxon>Microbacteriaceae</taxon>
        <taxon>Cryobacterium</taxon>
    </lineage>
</organism>
<dbReference type="GO" id="GO:0000160">
    <property type="term" value="P:phosphorelay signal transduction system"/>
    <property type="evidence" value="ECO:0007669"/>
    <property type="project" value="InterPro"/>
</dbReference>
<proteinExistence type="predicted"/>